<accession>A0AAV7Z348</accession>
<dbReference type="AlphaFoldDB" id="A0AAV7Z348"/>
<dbReference type="Proteomes" id="UP001150062">
    <property type="component" value="Unassembled WGS sequence"/>
</dbReference>
<feature type="domain" description="Transcription factor TFIIIC triple barrel" evidence="1">
    <location>
        <begin position="15"/>
        <end position="97"/>
    </location>
</feature>
<organism evidence="2 4">
    <name type="scientific">Anaeramoeba flamelloides</name>
    <dbReference type="NCBI Taxonomy" id="1746091"/>
    <lineage>
        <taxon>Eukaryota</taxon>
        <taxon>Metamonada</taxon>
        <taxon>Anaeramoebidae</taxon>
        <taxon>Anaeramoeba</taxon>
    </lineage>
</organism>
<dbReference type="Proteomes" id="UP001146793">
    <property type="component" value="Unassembled WGS sequence"/>
</dbReference>
<evidence type="ECO:0000313" key="2">
    <source>
        <dbReference type="EMBL" id="KAJ3434538.1"/>
    </source>
</evidence>
<dbReference type="EMBL" id="JANTQA010000042">
    <property type="protein sequence ID" value="KAJ3434538.1"/>
    <property type="molecule type" value="Genomic_DNA"/>
</dbReference>
<evidence type="ECO:0000313" key="5">
    <source>
        <dbReference type="Proteomes" id="UP001150062"/>
    </source>
</evidence>
<dbReference type="Gene3D" id="2.60.40.4370">
    <property type="match status" value="1"/>
</dbReference>
<evidence type="ECO:0000313" key="4">
    <source>
        <dbReference type="Proteomes" id="UP001146793"/>
    </source>
</evidence>
<name>A0AAV7Z348_9EUKA</name>
<dbReference type="InterPro" id="IPR019481">
    <property type="entry name" value="TFIIIC_triple_barrel"/>
</dbReference>
<reference evidence="2" key="2">
    <citation type="submission" date="2022-08" db="EMBL/GenBank/DDBJ databases">
        <title>Novel sulphate-reducing endosymbionts in the free-living metamonad Anaeramoeba.</title>
        <authorList>
            <person name="Jerlstrom-Hultqvist J."/>
            <person name="Cepicka I."/>
            <person name="Gallot-Lavallee L."/>
            <person name="Salas-Leiva D."/>
            <person name="Curtis B.A."/>
            <person name="Zahonova K."/>
            <person name="Pipaliya S."/>
            <person name="Dacks J."/>
            <person name="Roger A.J."/>
        </authorList>
    </citation>
    <scope>NUCLEOTIDE SEQUENCE</scope>
    <source>
        <strain evidence="2">Busselton2</strain>
    </source>
</reference>
<reference evidence="3" key="1">
    <citation type="submission" date="2022-08" db="EMBL/GenBank/DDBJ databases">
        <title>Novel sulfate-reducing endosymbionts in the free-living metamonad Anaeramoeba.</title>
        <authorList>
            <person name="Jerlstrom-Hultqvist J."/>
            <person name="Cepicka I."/>
            <person name="Gallot-Lavallee L."/>
            <person name="Salas-Leiva D."/>
            <person name="Curtis B.A."/>
            <person name="Zahonova K."/>
            <person name="Pipaliya S."/>
            <person name="Dacks J."/>
            <person name="Roger A.J."/>
        </authorList>
    </citation>
    <scope>NUCLEOTIDE SEQUENCE</scope>
    <source>
        <strain evidence="3">Schooner1</strain>
    </source>
</reference>
<keyword evidence="5" id="KW-1185">Reference proteome</keyword>
<sequence length="128" mass="15127">METEEKTEEITEEITEEEYYFVVDLPEQYMKDAIEGGKQYKFVGLESNSPILLIGERFFQGKYVDTGFSHLIFEKNNKGELSYCHKTNQIYDFERVELEKKETGEEKVENENKNEKIDLNTITFTNNN</sequence>
<gene>
    <name evidence="2" type="ORF">M0812_01655</name>
    <name evidence="3" type="ORF">M0813_00338</name>
</gene>
<dbReference type="EMBL" id="JAOAOG010000191">
    <property type="protein sequence ID" value="KAJ6241635.1"/>
    <property type="molecule type" value="Genomic_DNA"/>
</dbReference>
<comment type="caution">
    <text evidence="2">The sequence shown here is derived from an EMBL/GenBank/DDBJ whole genome shotgun (WGS) entry which is preliminary data.</text>
</comment>
<evidence type="ECO:0000313" key="3">
    <source>
        <dbReference type="EMBL" id="KAJ6241635.1"/>
    </source>
</evidence>
<evidence type="ECO:0000259" key="1">
    <source>
        <dbReference type="Pfam" id="PF10419"/>
    </source>
</evidence>
<dbReference type="Pfam" id="PF10419">
    <property type="entry name" value="TFIIIC_sub6"/>
    <property type="match status" value="1"/>
</dbReference>
<proteinExistence type="predicted"/>
<protein>
    <submittedName>
        <fullName evidence="2 3">Transcription initiation factor iiic tfiiic</fullName>
    </submittedName>
</protein>